<evidence type="ECO:0000259" key="5">
    <source>
        <dbReference type="PROSITE" id="PS51050"/>
    </source>
</evidence>
<dbReference type="OrthoDB" id="757982at2759"/>
<dbReference type="Pfam" id="PF07496">
    <property type="entry name" value="zf-CW"/>
    <property type="match status" value="2"/>
</dbReference>
<keyword evidence="2" id="KW-0863">Zinc-finger</keyword>
<dbReference type="PROSITE" id="PS51050">
    <property type="entry name" value="ZF_CW"/>
    <property type="match status" value="1"/>
</dbReference>
<dbReference type="Gene3D" id="3.30.40.100">
    <property type="match status" value="2"/>
</dbReference>
<accession>A0A6G0XT20</accession>
<evidence type="ECO:0000256" key="1">
    <source>
        <dbReference type="ARBA" id="ARBA00022723"/>
    </source>
</evidence>
<gene>
    <name evidence="6" type="ORF">Ae201684_001436</name>
</gene>
<name>A0A6G0XT20_9STRA</name>
<evidence type="ECO:0000256" key="4">
    <source>
        <dbReference type="SAM" id="MobiDB-lite"/>
    </source>
</evidence>
<evidence type="ECO:0000256" key="2">
    <source>
        <dbReference type="ARBA" id="ARBA00022771"/>
    </source>
</evidence>
<evidence type="ECO:0000313" key="6">
    <source>
        <dbReference type="EMBL" id="KAF0743785.1"/>
    </source>
</evidence>
<dbReference type="PANTHER" id="PTHR46245:SF2">
    <property type="entry name" value="B3 DOMAIN-CONTAINING TRANSCRIPTION REPRESSOR VAL2"/>
    <property type="match status" value="1"/>
</dbReference>
<evidence type="ECO:0000313" key="7">
    <source>
        <dbReference type="Proteomes" id="UP000481153"/>
    </source>
</evidence>
<keyword evidence="1" id="KW-0479">Metal-binding</keyword>
<dbReference type="VEuPathDB" id="FungiDB:AeMF1_002676"/>
<dbReference type="EMBL" id="VJMJ01000012">
    <property type="protein sequence ID" value="KAF0743785.1"/>
    <property type="molecule type" value="Genomic_DNA"/>
</dbReference>
<sequence>MADSDNESSDSSPPLKAQYDEWIKEPLVAEKLDVYLLHWDKSTQSAPDVLDTTIFKPKDPSTIFRQAMDCVIHYHDTTLTRLQFEAEYGMPPRTRDNEVMRLRHAIVTQYLTELEMEEKKKKALHDNEEWEREVLSVVPTALRSPKMNPTERLKYITSLWPTNMPNFPDADDSLKYYGFQVGIYMEKEDDSGENEESKDDVDDSDESLPPTNPTLTAKEENWVQCDKCQKWRKLPDSVDLSELPATWYCRMNKWSRKYNKCSAAEEVTVVPSLKDTDAKTIRERKFAHQFAQRLKRMEKAFAELKYADMKEDNGVRLYVTCVECGKKRPLLGGMDLRKIPQPFVCWMNRWDEIHASCSAPQGALLDRVTSHAETSTSTSEKKAIKAKKKEKTNNATIKATKRKAEDPPPPPPPLYSSSDDEKIKKKRKEDRPTKKK</sequence>
<keyword evidence="7" id="KW-1185">Reference proteome</keyword>
<dbReference type="Proteomes" id="UP000481153">
    <property type="component" value="Unassembled WGS sequence"/>
</dbReference>
<feature type="domain" description="CW-type" evidence="5">
    <location>
        <begin position="216"/>
        <end position="269"/>
    </location>
</feature>
<feature type="compositionally biased region" description="Acidic residues" evidence="4">
    <location>
        <begin position="187"/>
        <end position="206"/>
    </location>
</feature>
<reference evidence="6 7" key="1">
    <citation type="submission" date="2019-07" db="EMBL/GenBank/DDBJ databases">
        <title>Genomics analysis of Aphanomyces spp. identifies a new class of oomycete effector associated with host adaptation.</title>
        <authorList>
            <person name="Gaulin E."/>
        </authorList>
    </citation>
    <scope>NUCLEOTIDE SEQUENCE [LARGE SCALE GENOMIC DNA]</scope>
    <source>
        <strain evidence="6 7">ATCC 201684</strain>
    </source>
</reference>
<comment type="caution">
    <text evidence="6">The sequence shown here is derived from an EMBL/GenBank/DDBJ whole genome shotgun (WGS) entry which is preliminary data.</text>
</comment>
<dbReference type="AlphaFoldDB" id="A0A6G0XT20"/>
<feature type="compositionally biased region" description="Basic and acidic residues" evidence="4">
    <location>
        <begin position="419"/>
        <end position="436"/>
    </location>
</feature>
<feature type="region of interest" description="Disordered" evidence="4">
    <location>
        <begin position="368"/>
        <end position="436"/>
    </location>
</feature>
<dbReference type="PANTHER" id="PTHR46245">
    <property type="entry name" value="B3 DOMAIN-CONTAINING PROTEIN OS07G0563300"/>
    <property type="match status" value="1"/>
</dbReference>
<protein>
    <recommendedName>
        <fullName evidence="5">CW-type domain-containing protein</fullName>
    </recommendedName>
</protein>
<evidence type="ECO:0000256" key="3">
    <source>
        <dbReference type="ARBA" id="ARBA00022833"/>
    </source>
</evidence>
<keyword evidence="3" id="KW-0862">Zinc</keyword>
<dbReference type="GO" id="GO:0008270">
    <property type="term" value="F:zinc ion binding"/>
    <property type="evidence" value="ECO:0007669"/>
    <property type="project" value="UniProtKB-KW"/>
</dbReference>
<feature type="region of interest" description="Disordered" evidence="4">
    <location>
        <begin position="187"/>
        <end position="216"/>
    </location>
</feature>
<dbReference type="InterPro" id="IPR011124">
    <property type="entry name" value="Znf_CW"/>
</dbReference>
<organism evidence="6 7">
    <name type="scientific">Aphanomyces euteiches</name>
    <dbReference type="NCBI Taxonomy" id="100861"/>
    <lineage>
        <taxon>Eukaryota</taxon>
        <taxon>Sar</taxon>
        <taxon>Stramenopiles</taxon>
        <taxon>Oomycota</taxon>
        <taxon>Saprolegniomycetes</taxon>
        <taxon>Saprolegniales</taxon>
        <taxon>Verrucalvaceae</taxon>
        <taxon>Aphanomyces</taxon>
    </lineage>
</organism>
<proteinExistence type="predicted"/>